<dbReference type="RefSeq" id="XP_067925038.1">
    <property type="nucleotide sequence ID" value="XM_068062988.1"/>
</dbReference>
<dbReference type="Proteomes" id="UP000221165">
    <property type="component" value="Unassembled WGS sequence"/>
</dbReference>
<name>A0A2C6L7I0_9APIC</name>
<dbReference type="EMBL" id="MIGC01001170">
    <property type="protein sequence ID" value="PHJ23362.1"/>
    <property type="molecule type" value="Genomic_DNA"/>
</dbReference>
<evidence type="ECO:0000313" key="2">
    <source>
        <dbReference type="Proteomes" id="UP000221165"/>
    </source>
</evidence>
<evidence type="ECO:0000313" key="1">
    <source>
        <dbReference type="EMBL" id="PHJ23362.1"/>
    </source>
</evidence>
<proteinExistence type="predicted"/>
<reference evidence="1 2" key="1">
    <citation type="journal article" date="2017" name="Int. J. Parasitol.">
        <title>The genome of the protozoan parasite Cystoisospora suis and a reverse vaccinology approach to identify vaccine candidates.</title>
        <authorList>
            <person name="Palmieri N."/>
            <person name="Shrestha A."/>
            <person name="Ruttkowski B."/>
            <person name="Beck T."/>
            <person name="Vogl C."/>
            <person name="Tomley F."/>
            <person name="Blake D.P."/>
            <person name="Joachim A."/>
        </authorList>
    </citation>
    <scope>NUCLEOTIDE SEQUENCE [LARGE SCALE GENOMIC DNA]</scope>
    <source>
        <strain evidence="1 2">Wien I</strain>
    </source>
</reference>
<protein>
    <submittedName>
        <fullName evidence="1">Uncharacterized protein</fullName>
    </submittedName>
</protein>
<keyword evidence="2" id="KW-1185">Reference proteome</keyword>
<accession>A0A2C6L7I0</accession>
<organism evidence="1 2">
    <name type="scientific">Cystoisospora suis</name>
    <dbReference type="NCBI Taxonomy" id="483139"/>
    <lineage>
        <taxon>Eukaryota</taxon>
        <taxon>Sar</taxon>
        <taxon>Alveolata</taxon>
        <taxon>Apicomplexa</taxon>
        <taxon>Conoidasida</taxon>
        <taxon>Coccidia</taxon>
        <taxon>Eucoccidiorida</taxon>
        <taxon>Eimeriorina</taxon>
        <taxon>Sarcocystidae</taxon>
        <taxon>Cystoisospora</taxon>
    </lineage>
</organism>
<gene>
    <name evidence="1" type="ORF">CSUI_002789</name>
</gene>
<dbReference type="AlphaFoldDB" id="A0A2C6L7I0"/>
<comment type="caution">
    <text evidence="1">The sequence shown here is derived from an EMBL/GenBank/DDBJ whole genome shotgun (WGS) entry which is preliminary data.</text>
</comment>
<dbReference type="GeneID" id="94426199"/>
<sequence length="76" mass="9021">MSLFFFFFFVHEKQSTEHRRRHLILPRTHVLPPRYFSLPSRQPPLSSSSSVPCVGPKLETIRKREKSGLDDREINR</sequence>
<dbReference type="VEuPathDB" id="ToxoDB:CSUI_002789"/>